<dbReference type="EMBL" id="JAUTDP010000001">
    <property type="protein sequence ID" value="KAK3402612.1"/>
    <property type="molecule type" value="Genomic_DNA"/>
</dbReference>
<reference evidence="2" key="2">
    <citation type="submission" date="2023-07" db="EMBL/GenBank/DDBJ databases">
        <authorList>
            <consortium name="Lawrence Berkeley National Laboratory"/>
            <person name="Haridas S."/>
            <person name="Hensen N."/>
            <person name="Bonometti L."/>
            <person name="Westerberg I."/>
            <person name="Brannstrom I.O."/>
            <person name="Guillou S."/>
            <person name="Cros-Aarteil S."/>
            <person name="Calhoun S."/>
            <person name="Kuo A."/>
            <person name="Mondo S."/>
            <person name="Pangilinan J."/>
            <person name="Riley R."/>
            <person name="LaButti K."/>
            <person name="Andreopoulos B."/>
            <person name="Lipzen A."/>
            <person name="Chen C."/>
            <person name="Yanf M."/>
            <person name="Daum C."/>
            <person name="Ng V."/>
            <person name="Clum A."/>
            <person name="Steindorff A."/>
            <person name="Ohm R."/>
            <person name="Martin F."/>
            <person name="Silar P."/>
            <person name="Natvig D."/>
            <person name="Lalanne C."/>
            <person name="Gautier V."/>
            <person name="Ament-velasquez S.L."/>
            <person name="Kruys A."/>
            <person name="Hutchinson M.I."/>
            <person name="Powell A.J."/>
            <person name="Barry K."/>
            <person name="Miller A.N."/>
            <person name="Grigoriev I.V."/>
            <person name="Debuchy R."/>
            <person name="Gladieux P."/>
            <person name="Thoren M.H."/>
            <person name="Johannesson H."/>
        </authorList>
    </citation>
    <scope>NUCLEOTIDE SEQUENCE</scope>
    <source>
        <strain evidence="2">FGSC 1904</strain>
    </source>
</reference>
<gene>
    <name evidence="2" type="ORF">B0T20DRAFT_344145</name>
</gene>
<protein>
    <submittedName>
        <fullName evidence="2">Uncharacterized protein</fullName>
    </submittedName>
</protein>
<keyword evidence="3" id="KW-1185">Reference proteome</keyword>
<reference evidence="2" key="1">
    <citation type="journal article" date="2023" name="Mol. Phylogenet. Evol.">
        <title>Genome-scale phylogeny and comparative genomics of the fungal order Sordariales.</title>
        <authorList>
            <person name="Hensen N."/>
            <person name="Bonometti L."/>
            <person name="Westerberg I."/>
            <person name="Brannstrom I.O."/>
            <person name="Guillou S."/>
            <person name="Cros-Aarteil S."/>
            <person name="Calhoun S."/>
            <person name="Haridas S."/>
            <person name="Kuo A."/>
            <person name="Mondo S."/>
            <person name="Pangilinan J."/>
            <person name="Riley R."/>
            <person name="LaButti K."/>
            <person name="Andreopoulos B."/>
            <person name="Lipzen A."/>
            <person name="Chen C."/>
            <person name="Yan M."/>
            <person name="Daum C."/>
            <person name="Ng V."/>
            <person name="Clum A."/>
            <person name="Steindorff A."/>
            <person name="Ohm R.A."/>
            <person name="Martin F."/>
            <person name="Silar P."/>
            <person name="Natvig D.O."/>
            <person name="Lalanne C."/>
            <person name="Gautier V."/>
            <person name="Ament-Velasquez S.L."/>
            <person name="Kruys A."/>
            <person name="Hutchinson M.I."/>
            <person name="Powell A.J."/>
            <person name="Barry K."/>
            <person name="Miller A.N."/>
            <person name="Grigoriev I.V."/>
            <person name="Debuchy R."/>
            <person name="Gladieux P."/>
            <person name="Hiltunen Thoren M."/>
            <person name="Johannesson H."/>
        </authorList>
    </citation>
    <scope>NUCLEOTIDE SEQUENCE</scope>
    <source>
        <strain evidence="2">FGSC 1904</strain>
    </source>
</reference>
<sequence>GFSKDFSRKVVRLYNSLVRLTDKDIIYKDFASELTDYCIYLIIIFLGMGIDFLNIKRVI</sequence>
<dbReference type="Proteomes" id="UP001281003">
    <property type="component" value="Unassembled WGS sequence"/>
</dbReference>
<feature type="non-terminal residue" evidence="2">
    <location>
        <position position="1"/>
    </location>
</feature>
<evidence type="ECO:0000313" key="2">
    <source>
        <dbReference type="EMBL" id="KAK3402612.1"/>
    </source>
</evidence>
<keyword evidence="1" id="KW-0472">Membrane</keyword>
<name>A0AAE0PMI9_SORBR</name>
<proteinExistence type="predicted"/>
<accession>A0AAE0PMI9</accession>
<organism evidence="2 3">
    <name type="scientific">Sordaria brevicollis</name>
    <dbReference type="NCBI Taxonomy" id="83679"/>
    <lineage>
        <taxon>Eukaryota</taxon>
        <taxon>Fungi</taxon>
        <taxon>Dikarya</taxon>
        <taxon>Ascomycota</taxon>
        <taxon>Pezizomycotina</taxon>
        <taxon>Sordariomycetes</taxon>
        <taxon>Sordariomycetidae</taxon>
        <taxon>Sordariales</taxon>
        <taxon>Sordariaceae</taxon>
        <taxon>Sordaria</taxon>
    </lineage>
</organism>
<keyword evidence="1" id="KW-0812">Transmembrane</keyword>
<evidence type="ECO:0000313" key="3">
    <source>
        <dbReference type="Proteomes" id="UP001281003"/>
    </source>
</evidence>
<feature type="transmembrane region" description="Helical" evidence="1">
    <location>
        <begin position="37"/>
        <end position="55"/>
    </location>
</feature>
<evidence type="ECO:0000256" key="1">
    <source>
        <dbReference type="SAM" id="Phobius"/>
    </source>
</evidence>
<dbReference type="AlphaFoldDB" id="A0AAE0PMI9"/>
<keyword evidence="1" id="KW-1133">Transmembrane helix</keyword>
<comment type="caution">
    <text evidence="2">The sequence shown here is derived from an EMBL/GenBank/DDBJ whole genome shotgun (WGS) entry which is preliminary data.</text>
</comment>